<dbReference type="SUPFAM" id="SSF57850">
    <property type="entry name" value="RING/U-box"/>
    <property type="match status" value="1"/>
</dbReference>
<dbReference type="SMART" id="SM00184">
    <property type="entry name" value="RING"/>
    <property type="match status" value="1"/>
</dbReference>
<evidence type="ECO:0000313" key="5">
    <source>
        <dbReference type="Proteomes" id="UP001359559"/>
    </source>
</evidence>
<evidence type="ECO:0000313" key="4">
    <source>
        <dbReference type="EMBL" id="KAK7301713.1"/>
    </source>
</evidence>
<keyword evidence="2" id="KW-1133">Transmembrane helix</keyword>
<dbReference type="PANTHER" id="PTHR45676">
    <property type="entry name" value="RING-H2 FINGER PROTEIN ATL51-RELATED"/>
    <property type="match status" value="1"/>
</dbReference>
<keyword evidence="2" id="KW-0812">Transmembrane</keyword>
<keyword evidence="5" id="KW-1185">Reference proteome</keyword>
<evidence type="ECO:0000256" key="2">
    <source>
        <dbReference type="SAM" id="Phobius"/>
    </source>
</evidence>
<gene>
    <name evidence="4" type="ORF">RJT34_12585</name>
</gene>
<feature type="transmembrane region" description="Helical" evidence="2">
    <location>
        <begin position="31"/>
        <end position="54"/>
    </location>
</feature>
<dbReference type="AlphaFoldDB" id="A0AAN9PKW1"/>
<proteinExistence type="predicted"/>
<protein>
    <recommendedName>
        <fullName evidence="3">RING-type domain-containing protein</fullName>
    </recommendedName>
</protein>
<dbReference type="EMBL" id="JAYKXN010000003">
    <property type="protein sequence ID" value="KAK7301713.1"/>
    <property type="molecule type" value="Genomic_DNA"/>
</dbReference>
<dbReference type="PROSITE" id="PS50089">
    <property type="entry name" value="ZF_RING_2"/>
    <property type="match status" value="1"/>
</dbReference>
<dbReference type="PANTHER" id="PTHR45676:SF182">
    <property type="entry name" value="RING-TYPE E3 UBIQUITIN TRANSFERASE"/>
    <property type="match status" value="1"/>
</dbReference>
<keyword evidence="1" id="KW-0863">Zinc-finger</keyword>
<dbReference type="InterPro" id="IPR001841">
    <property type="entry name" value="Znf_RING"/>
</dbReference>
<sequence length="162" mass="19063">MVTEHHHYNFIQWHFNELKDSSFHYSYNQGLFLLLWCVAILIFLPSLFLCFHFCRRRFWSQQHITTTTTTTVISPLAEYQWDRIDFTNNSMMPSSTTKGLGMAEKKECCICLSLFKDYEKLKVLTKCQHAYHSECLDMWLSAHPSCPLCRASVCDSMKKSVI</sequence>
<keyword evidence="2" id="KW-0472">Membrane</keyword>
<keyword evidence="1" id="KW-0479">Metal-binding</keyword>
<feature type="domain" description="RING-type" evidence="3">
    <location>
        <begin position="108"/>
        <end position="150"/>
    </location>
</feature>
<accession>A0AAN9PKW1</accession>
<keyword evidence="1" id="KW-0862">Zinc</keyword>
<organism evidence="4 5">
    <name type="scientific">Clitoria ternatea</name>
    <name type="common">Butterfly pea</name>
    <dbReference type="NCBI Taxonomy" id="43366"/>
    <lineage>
        <taxon>Eukaryota</taxon>
        <taxon>Viridiplantae</taxon>
        <taxon>Streptophyta</taxon>
        <taxon>Embryophyta</taxon>
        <taxon>Tracheophyta</taxon>
        <taxon>Spermatophyta</taxon>
        <taxon>Magnoliopsida</taxon>
        <taxon>eudicotyledons</taxon>
        <taxon>Gunneridae</taxon>
        <taxon>Pentapetalae</taxon>
        <taxon>rosids</taxon>
        <taxon>fabids</taxon>
        <taxon>Fabales</taxon>
        <taxon>Fabaceae</taxon>
        <taxon>Papilionoideae</taxon>
        <taxon>50 kb inversion clade</taxon>
        <taxon>NPAAA clade</taxon>
        <taxon>indigoferoid/millettioid clade</taxon>
        <taxon>Phaseoleae</taxon>
        <taxon>Clitoria</taxon>
    </lineage>
</organism>
<dbReference type="GO" id="GO:0008270">
    <property type="term" value="F:zinc ion binding"/>
    <property type="evidence" value="ECO:0007669"/>
    <property type="project" value="UniProtKB-KW"/>
</dbReference>
<dbReference type="Proteomes" id="UP001359559">
    <property type="component" value="Unassembled WGS sequence"/>
</dbReference>
<dbReference type="InterPro" id="IPR013083">
    <property type="entry name" value="Znf_RING/FYVE/PHD"/>
</dbReference>
<dbReference type="Gene3D" id="3.30.40.10">
    <property type="entry name" value="Zinc/RING finger domain, C3HC4 (zinc finger)"/>
    <property type="match status" value="1"/>
</dbReference>
<name>A0AAN9PKW1_CLITE</name>
<dbReference type="Pfam" id="PF13639">
    <property type="entry name" value="zf-RING_2"/>
    <property type="match status" value="1"/>
</dbReference>
<reference evidence="4 5" key="1">
    <citation type="submission" date="2024-01" db="EMBL/GenBank/DDBJ databases">
        <title>The genomes of 5 underutilized Papilionoideae crops provide insights into root nodulation and disease resistance.</title>
        <authorList>
            <person name="Yuan L."/>
        </authorList>
    </citation>
    <scope>NUCLEOTIDE SEQUENCE [LARGE SCALE GENOMIC DNA]</scope>
    <source>
        <strain evidence="4">LY-2023</strain>
        <tissue evidence="4">Leaf</tissue>
    </source>
</reference>
<comment type="caution">
    <text evidence="4">The sequence shown here is derived from an EMBL/GenBank/DDBJ whole genome shotgun (WGS) entry which is preliminary data.</text>
</comment>
<evidence type="ECO:0000256" key="1">
    <source>
        <dbReference type="PROSITE-ProRule" id="PRU00175"/>
    </source>
</evidence>
<evidence type="ECO:0000259" key="3">
    <source>
        <dbReference type="PROSITE" id="PS50089"/>
    </source>
</evidence>
<dbReference type="GO" id="GO:0016567">
    <property type="term" value="P:protein ubiquitination"/>
    <property type="evidence" value="ECO:0007669"/>
    <property type="project" value="TreeGrafter"/>
</dbReference>